<accession>A0ABQ3NG63</accession>
<evidence type="ECO:0000256" key="1">
    <source>
        <dbReference type="SAM" id="MobiDB-lite"/>
    </source>
</evidence>
<dbReference type="RefSeq" id="WP_053612443.1">
    <property type="nucleotide sequence ID" value="NZ_BMRU01000013.1"/>
</dbReference>
<dbReference type="EMBL" id="BNDV01000002">
    <property type="protein sequence ID" value="GHI11753.1"/>
    <property type="molecule type" value="Genomic_DNA"/>
</dbReference>
<evidence type="ECO:0000256" key="2">
    <source>
        <dbReference type="SAM" id="Phobius"/>
    </source>
</evidence>
<sequence>MSDRTPQEWREILADIRHPEEVRKAGSRRARRRAKAEHHQQMRRRSHEWVREQRRRDPIRPTGAAIIVVVVLALGVGTRWVWPGLLGEKQPAATAGQAAPAAPGHEDSEAEAPAASAPPVAPSATPAALPSPADQDNPDRVAEQFARGYLTRNPPQDQTHRTVVERVRPFLAPALAANLSEHTDPAWDKLVSQGGISTVRSVAVTPSGKDLPGDSPLRVWRQATTAVAVDGYTDYSETTVLQLELMTSGGKWHITRILGV</sequence>
<dbReference type="Proteomes" id="UP000660554">
    <property type="component" value="Unassembled WGS sequence"/>
</dbReference>
<feature type="compositionally biased region" description="Low complexity" evidence="1">
    <location>
        <begin position="111"/>
        <end position="133"/>
    </location>
</feature>
<name>A0ABQ3NG63_STRVG</name>
<feature type="transmembrane region" description="Helical" evidence="2">
    <location>
        <begin position="63"/>
        <end position="82"/>
    </location>
</feature>
<feature type="compositionally biased region" description="Basic residues" evidence="1">
    <location>
        <begin position="25"/>
        <end position="46"/>
    </location>
</feature>
<feature type="region of interest" description="Disordered" evidence="1">
    <location>
        <begin position="20"/>
        <end position="55"/>
    </location>
</feature>
<keyword evidence="4" id="KW-1185">Reference proteome</keyword>
<feature type="compositionally biased region" description="Low complexity" evidence="1">
    <location>
        <begin position="93"/>
        <end position="103"/>
    </location>
</feature>
<keyword evidence="2" id="KW-0812">Transmembrane</keyword>
<evidence type="ECO:0000313" key="4">
    <source>
        <dbReference type="Proteomes" id="UP000660554"/>
    </source>
</evidence>
<protein>
    <recommendedName>
        <fullName evidence="5">Integral membrane protein</fullName>
    </recommendedName>
</protein>
<organism evidence="3 4">
    <name type="scientific">Streptomyces virginiae</name>
    <name type="common">Streptomyces cinnamonensis</name>
    <dbReference type="NCBI Taxonomy" id="1961"/>
    <lineage>
        <taxon>Bacteria</taxon>
        <taxon>Bacillati</taxon>
        <taxon>Actinomycetota</taxon>
        <taxon>Actinomycetes</taxon>
        <taxon>Kitasatosporales</taxon>
        <taxon>Streptomycetaceae</taxon>
        <taxon>Streptomyces</taxon>
    </lineage>
</organism>
<evidence type="ECO:0000313" key="3">
    <source>
        <dbReference type="EMBL" id="GHI11753.1"/>
    </source>
</evidence>
<reference evidence="4" key="1">
    <citation type="submission" date="2020-09" db="EMBL/GenBank/DDBJ databases">
        <title>Whole genome shotgun sequence of Streptomyces cinnamonensis NBRC 15873.</title>
        <authorList>
            <person name="Komaki H."/>
            <person name="Tamura T."/>
        </authorList>
    </citation>
    <scope>NUCLEOTIDE SEQUENCE [LARGE SCALE GENOMIC DNA]</scope>
    <source>
        <strain evidence="4">NBRC 15873</strain>
    </source>
</reference>
<proteinExistence type="predicted"/>
<comment type="caution">
    <text evidence="3">The sequence shown here is derived from an EMBL/GenBank/DDBJ whole genome shotgun (WGS) entry which is preliminary data.</text>
</comment>
<evidence type="ECO:0008006" key="5">
    <source>
        <dbReference type="Google" id="ProtNLM"/>
    </source>
</evidence>
<gene>
    <name evidence="3" type="ORF">Scinn_12160</name>
</gene>
<keyword evidence="2" id="KW-0472">Membrane</keyword>
<dbReference type="GeneID" id="86957468"/>
<keyword evidence="2" id="KW-1133">Transmembrane helix</keyword>
<feature type="region of interest" description="Disordered" evidence="1">
    <location>
        <begin position="93"/>
        <end position="139"/>
    </location>
</feature>